<name>A0ABV5YWT4_9ACTN</name>
<accession>A0ABV5YWT4</accession>
<dbReference type="EMBL" id="JBHLZP010000729">
    <property type="protein sequence ID" value="MFB9839488.1"/>
    <property type="molecule type" value="Genomic_DNA"/>
</dbReference>
<evidence type="ECO:0000313" key="1">
    <source>
        <dbReference type="EMBL" id="MFB9839488.1"/>
    </source>
</evidence>
<proteinExistence type="predicted"/>
<comment type="caution">
    <text evidence="1">The sequence shown here is derived from an EMBL/GenBank/DDBJ whole genome shotgun (WGS) entry which is preliminary data.</text>
</comment>
<organism evidence="1 2">
    <name type="scientific">Actinoallomurus acaciae</name>
    <dbReference type="NCBI Taxonomy" id="502577"/>
    <lineage>
        <taxon>Bacteria</taxon>
        <taxon>Bacillati</taxon>
        <taxon>Actinomycetota</taxon>
        <taxon>Actinomycetes</taxon>
        <taxon>Streptosporangiales</taxon>
        <taxon>Thermomonosporaceae</taxon>
        <taxon>Actinoallomurus</taxon>
    </lineage>
</organism>
<sequence>MPGASPLPKQGDVFFDRRRPDRSLRISRHPDAGLVVLSIWNGGVCQGTFQLPADQAGMFAEALLHSPPRGVAAETAPELFRTGEYDTQPRIA</sequence>
<protein>
    <submittedName>
        <fullName evidence="1">Uncharacterized protein</fullName>
    </submittedName>
</protein>
<reference evidence="1 2" key="1">
    <citation type="submission" date="2024-09" db="EMBL/GenBank/DDBJ databases">
        <authorList>
            <person name="Sun Q."/>
            <person name="Mori K."/>
        </authorList>
    </citation>
    <scope>NUCLEOTIDE SEQUENCE [LARGE SCALE GENOMIC DNA]</scope>
    <source>
        <strain evidence="1 2">TBRC 0563</strain>
    </source>
</reference>
<keyword evidence="2" id="KW-1185">Reference proteome</keyword>
<gene>
    <name evidence="1" type="ORF">ACFFNX_45825</name>
</gene>
<dbReference type="Proteomes" id="UP001589627">
    <property type="component" value="Unassembled WGS sequence"/>
</dbReference>
<evidence type="ECO:0000313" key="2">
    <source>
        <dbReference type="Proteomes" id="UP001589627"/>
    </source>
</evidence>
<dbReference type="RefSeq" id="WP_378212616.1">
    <property type="nucleotide sequence ID" value="NZ_JBHLZP010000729.1"/>
</dbReference>